<dbReference type="AlphaFoldDB" id="N0B472"/>
<sequence length="72" mass="8285">MPATSRRKLLPHYALCLDARMVGTDLQIIHPQRAEIAGADAERLPPIHTDAHNDHCTDWLDKFQDRRNRSPM</sequence>
<dbReference type="Proteomes" id="UP000005952">
    <property type="component" value="Chromosome"/>
</dbReference>
<reference evidence="1 2" key="1">
    <citation type="journal article" date="2013" name="Genome Announc.">
        <title>Genome sequences for three denitrifying bacterial strains isolated from a uranium- and nitrate-contaminated subsurface environment.</title>
        <authorList>
            <person name="Venkatramanan R."/>
            <person name="Prakash O."/>
            <person name="Woyke T."/>
            <person name="Chain P."/>
            <person name="Goodwin L.A."/>
            <person name="Watson D."/>
            <person name="Brooks S."/>
            <person name="Kostka J.E."/>
            <person name="Green S.J."/>
        </authorList>
    </citation>
    <scope>NUCLEOTIDE SEQUENCE [LARGE SCALE GENOMIC DNA]</scope>
    <source>
        <strain evidence="1 2">1NES1</strain>
    </source>
</reference>
<accession>N0B472</accession>
<dbReference type="EMBL" id="CP005587">
    <property type="protein sequence ID" value="AGK58324.1"/>
    <property type="molecule type" value="Genomic_DNA"/>
</dbReference>
<dbReference type="HOGENOM" id="CLU_2716940_0_0_5"/>
<protein>
    <submittedName>
        <fullName evidence="1">Uncharacterized protein</fullName>
    </submittedName>
</protein>
<dbReference type="KEGG" id="hdt:HYPDE_33258"/>
<evidence type="ECO:0000313" key="2">
    <source>
        <dbReference type="Proteomes" id="UP000005952"/>
    </source>
</evidence>
<gene>
    <name evidence="1" type="ORF">HYPDE_33258</name>
</gene>
<keyword evidence="2" id="KW-1185">Reference proteome</keyword>
<evidence type="ECO:0000313" key="1">
    <source>
        <dbReference type="EMBL" id="AGK58324.1"/>
    </source>
</evidence>
<dbReference type="STRING" id="670307.HYPDE_33258"/>
<organism evidence="1 2">
    <name type="scientific">Hyphomicrobium denitrificans 1NES1</name>
    <dbReference type="NCBI Taxonomy" id="670307"/>
    <lineage>
        <taxon>Bacteria</taxon>
        <taxon>Pseudomonadati</taxon>
        <taxon>Pseudomonadota</taxon>
        <taxon>Alphaproteobacteria</taxon>
        <taxon>Hyphomicrobiales</taxon>
        <taxon>Hyphomicrobiaceae</taxon>
        <taxon>Hyphomicrobium</taxon>
    </lineage>
</organism>
<name>N0B472_9HYPH</name>
<proteinExistence type="predicted"/>